<protein>
    <submittedName>
        <fullName evidence="5">AraC family transcriptional regulator</fullName>
    </submittedName>
</protein>
<sequence length="179" mass="19037">MPANHVTTSGKEAPADVSHIVMQALLLIGSDSGKALACLSQAQQMMAGSGAPPAPASANRAIAKGGLAPWQVSKIKRYIEENIDGSIALLDLAGQLRLSVSYFSAAFKVSFGVSPHAYVIARRVELAKRRIALTDAPLSEIALDCGLADQAHLSRIFRRHTGYTPSGWRRACATQNRLS</sequence>
<dbReference type="STRING" id="1486262.TM49_09395"/>
<dbReference type="HOGENOM" id="CLU_000445_81_5_5"/>
<dbReference type="PROSITE" id="PS00041">
    <property type="entry name" value="HTH_ARAC_FAMILY_1"/>
    <property type="match status" value="1"/>
</dbReference>
<keyword evidence="3" id="KW-0804">Transcription</keyword>
<dbReference type="InterPro" id="IPR018060">
    <property type="entry name" value="HTH_AraC"/>
</dbReference>
<dbReference type="Proteomes" id="UP000032611">
    <property type="component" value="Chromosome"/>
</dbReference>
<organism evidence="5 6">
    <name type="scientific">Martelella endophytica</name>
    <dbReference type="NCBI Taxonomy" id="1486262"/>
    <lineage>
        <taxon>Bacteria</taxon>
        <taxon>Pseudomonadati</taxon>
        <taxon>Pseudomonadota</taxon>
        <taxon>Alphaproteobacteria</taxon>
        <taxon>Hyphomicrobiales</taxon>
        <taxon>Aurantimonadaceae</taxon>
        <taxon>Martelella</taxon>
    </lineage>
</organism>
<dbReference type="InterPro" id="IPR009057">
    <property type="entry name" value="Homeodomain-like_sf"/>
</dbReference>
<feature type="domain" description="HTH araC/xylS-type" evidence="4">
    <location>
        <begin position="73"/>
        <end position="171"/>
    </location>
</feature>
<evidence type="ECO:0000313" key="6">
    <source>
        <dbReference type="Proteomes" id="UP000032611"/>
    </source>
</evidence>
<dbReference type="InterPro" id="IPR018062">
    <property type="entry name" value="HTH_AraC-typ_CS"/>
</dbReference>
<accession>A0A0D5LR73</accession>
<dbReference type="Pfam" id="PF12833">
    <property type="entry name" value="HTH_18"/>
    <property type="match status" value="1"/>
</dbReference>
<name>A0A0D5LR73_MAREN</name>
<dbReference type="Gene3D" id="1.10.10.60">
    <property type="entry name" value="Homeodomain-like"/>
    <property type="match status" value="2"/>
</dbReference>
<dbReference type="PANTHER" id="PTHR46796:SF14">
    <property type="entry name" value="TRANSCRIPTIONAL REGULATORY PROTEIN"/>
    <property type="match status" value="1"/>
</dbReference>
<keyword evidence="1" id="KW-0805">Transcription regulation</keyword>
<gene>
    <name evidence="5" type="ORF">TM49_09395</name>
</gene>
<reference evidence="5 6" key="1">
    <citation type="journal article" date="2015" name="Genome Announc.">
        <title>Complete genome sequence of Martelella endophytica YC6887, which has antifungal activity associated with a halophyte.</title>
        <authorList>
            <person name="Khan A."/>
            <person name="Khan H."/>
            <person name="Chung E.J."/>
            <person name="Hossain M.T."/>
            <person name="Chung Y.R."/>
        </authorList>
    </citation>
    <scope>NUCLEOTIDE SEQUENCE [LARGE SCALE GENOMIC DNA]</scope>
    <source>
        <strain evidence="5">YC6887</strain>
    </source>
</reference>
<dbReference type="PATRIC" id="fig|1486262.3.peg.1945"/>
<dbReference type="KEGG" id="mey:TM49_09395"/>
<evidence type="ECO:0000256" key="2">
    <source>
        <dbReference type="ARBA" id="ARBA00023125"/>
    </source>
</evidence>
<dbReference type="EMBL" id="CP010803">
    <property type="protein sequence ID" value="AJY45848.1"/>
    <property type="molecule type" value="Genomic_DNA"/>
</dbReference>
<dbReference type="PANTHER" id="PTHR46796">
    <property type="entry name" value="HTH-TYPE TRANSCRIPTIONAL ACTIVATOR RHAS-RELATED"/>
    <property type="match status" value="1"/>
</dbReference>
<evidence type="ECO:0000259" key="4">
    <source>
        <dbReference type="PROSITE" id="PS01124"/>
    </source>
</evidence>
<proteinExistence type="predicted"/>
<dbReference type="GO" id="GO:0043565">
    <property type="term" value="F:sequence-specific DNA binding"/>
    <property type="evidence" value="ECO:0007669"/>
    <property type="project" value="InterPro"/>
</dbReference>
<dbReference type="SMART" id="SM00342">
    <property type="entry name" value="HTH_ARAC"/>
    <property type="match status" value="1"/>
</dbReference>
<keyword evidence="6" id="KW-1185">Reference proteome</keyword>
<dbReference type="InterPro" id="IPR050204">
    <property type="entry name" value="AraC_XylS_family_regulators"/>
</dbReference>
<evidence type="ECO:0000256" key="3">
    <source>
        <dbReference type="ARBA" id="ARBA00023163"/>
    </source>
</evidence>
<dbReference type="GO" id="GO:0003700">
    <property type="term" value="F:DNA-binding transcription factor activity"/>
    <property type="evidence" value="ECO:0007669"/>
    <property type="project" value="InterPro"/>
</dbReference>
<keyword evidence="2" id="KW-0238">DNA-binding</keyword>
<dbReference type="SUPFAM" id="SSF46689">
    <property type="entry name" value="Homeodomain-like"/>
    <property type="match status" value="2"/>
</dbReference>
<dbReference type="AlphaFoldDB" id="A0A0D5LR73"/>
<dbReference type="PROSITE" id="PS01124">
    <property type="entry name" value="HTH_ARAC_FAMILY_2"/>
    <property type="match status" value="1"/>
</dbReference>
<evidence type="ECO:0000256" key="1">
    <source>
        <dbReference type="ARBA" id="ARBA00023015"/>
    </source>
</evidence>
<evidence type="ECO:0000313" key="5">
    <source>
        <dbReference type="EMBL" id="AJY45848.1"/>
    </source>
</evidence>